<keyword evidence="1" id="KW-0732">Signal</keyword>
<reference evidence="2" key="3">
    <citation type="submission" date="2025-08" db="UniProtKB">
        <authorList>
            <consortium name="Ensembl"/>
        </authorList>
    </citation>
    <scope>IDENTIFICATION</scope>
</reference>
<dbReference type="HOGENOM" id="CLU_180895_1_0_1"/>
<dbReference type="InParanoid" id="F7BPF5"/>
<accession>F7BPF5</accession>
<dbReference type="Ensembl" id="ENSCINT00000023163.2">
    <property type="protein sequence ID" value="ENSCINP00000022917.2"/>
    <property type="gene ID" value="ENSCING00000012213.2"/>
</dbReference>
<organism evidence="2 3">
    <name type="scientific">Ciona intestinalis</name>
    <name type="common">Transparent sea squirt</name>
    <name type="synonym">Ascidia intestinalis</name>
    <dbReference type="NCBI Taxonomy" id="7719"/>
    <lineage>
        <taxon>Eukaryota</taxon>
        <taxon>Metazoa</taxon>
        <taxon>Chordata</taxon>
        <taxon>Tunicata</taxon>
        <taxon>Ascidiacea</taxon>
        <taxon>Phlebobranchia</taxon>
        <taxon>Cionidae</taxon>
        <taxon>Ciona</taxon>
    </lineage>
</organism>
<evidence type="ECO:0000256" key="1">
    <source>
        <dbReference type="SAM" id="SignalP"/>
    </source>
</evidence>
<dbReference type="EMBL" id="EAAA01002155">
    <property type="status" value="NOT_ANNOTATED_CDS"/>
    <property type="molecule type" value="Genomic_DNA"/>
</dbReference>
<reference evidence="2" key="4">
    <citation type="submission" date="2025-09" db="UniProtKB">
        <authorList>
            <consortium name="Ensembl"/>
        </authorList>
    </citation>
    <scope>IDENTIFICATION</scope>
</reference>
<dbReference type="AlphaFoldDB" id="F7BPF5"/>
<reference evidence="2" key="2">
    <citation type="journal article" date="2008" name="Genome Biol.">
        <title>Improved genome assembly and evidence-based global gene model set for the chordate Ciona intestinalis: new insight into intron and operon populations.</title>
        <authorList>
            <person name="Satou Y."/>
            <person name="Mineta K."/>
            <person name="Ogasawara M."/>
            <person name="Sasakura Y."/>
            <person name="Shoguchi E."/>
            <person name="Ueno K."/>
            <person name="Yamada L."/>
            <person name="Matsumoto J."/>
            <person name="Wasserscheid J."/>
            <person name="Dewar K."/>
            <person name="Wiley G.B."/>
            <person name="Macmil S.L."/>
            <person name="Roe B.A."/>
            <person name="Zeller R.W."/>
            <person name="Hastings K.E."/>
            <person name="Lemaire P."/>
            <person name="Lindquist E."/>
            <person name="Endo T."/>
            <person name="Hotta K."/>
            <person name="Inaba K."/>
        </authorList>
    </citation>
    <scope>NUCLEOTIDE SEQUENCE [LARGE SCALE GENOMIC DNA]</scope>
    <source>
        <strain evidence="2">wild type</strain>
    </source>
</reference>
<feature type="chain" id="PRO_5003349606" evidence="1">
    <location>
        <begin position="24"/>
        <end position="58"/>
    </location>
</feature>
<evidence type="ECO:0000313" key="2">
    <source>
        <dbReference type="Ensembl" id="ENSCINP00000022917.2"/>
    </source>
</evidence>
<name>F7BPF5_CIOIN</name>
<reference evidence="3" key="1">
    <citation type="journal article" date="2002" name="Science">
        <title>The draft genome of Ciona intestinalis: insights into chordate and vertebrate origins.</title>
        <authorList>
            <person name="Dehal P."/>
            <person name="Satou Y."/>
            <person name="Campbell R.K."/>
            <person name="Chapman J."/>
            <person name="Degnan B."/>
            <person name="De Tomaso A."/>
            <person name="Davidson B."/>
            <person name="Di Gregorio A."/>
            <person name="Gelpke M."/>
            <person name="Goodstein D.M."/>
            <person name="Harafuji N."/>
            <person name="Hastings K.E."/>
            <person name="Ho I."/>
            <person name="Hotta K."/>
            <person name="Huang W."/>
            <person name="Kawashima T."/>
            <person name="Lemaire P."/>
            <person name="Martinez D."/>
            <person name="Meinertzhagen I.A."/>
            <person name="Necula S."/>
            <person name="Nonaka M."/>
            <person name="Putnam N."/>
            <person name="Rash S."/>
            <person name="Saiga H."/>
            <person name="Satake M."/>
            <person name="Terry A."/>
            <person name="Yamada L."/>
            <person name="Wang H.G."/>
            <person name="Awazu S."/>
            <person name="Azumi K."/>
            <person name="Boore J."/>
            <person name="Branno M."/>
            <person name="Chin-Bow S."/>
            <person name="DeSantis R."/>
            <person name="Doyle S."/>
            <person name="Francino P."/>
            <person name="Keys D.N."/>
            <person name="Haga S."/>
            <person name="Hayashi H."/>
            <person name="Hino K."/>
            <person name="Imai K.S."/>
            <person name="Inaba K."/>
            <person name="Kano S."/>
            <person name="Kobayashi K."/>
            <person name="Kobayashi M."/>
            <person name="Lee B.I."/>
            <person name="Makabe K.W."/>
            <person name="Manohar C."/>
            <person name="Matassi G."/>
            <person name="Medina M."/>
            <person name="Mochizuki Y."/>
            <person name="Mount S."/>
            <person name="Morishita T."/>
            <person name="Miura S."/>
            <person name="Nakayama A."/>
            <person name="Nishizaka S."/>
            <person name="Nomoto H."/>
            <person name="Ohta F."/>
            <person name="Oishi K."/>
            <person name="Rigoutsos I."/>
            <person name="Sano M."/>
            <person name="Sasaki A."/>
            <person name="Sasakura Y."/>
            <person name="Shoguchi E."/>
            <person name="Shin-i T."/>
            <person name="Spagnuolo A."/>
            <person name="Stainier D."/>
            <person name="Suzuki M.M."/>
            <person name="Tassy O."/>
            <person name="Takatori N."/>
            <person name="Tokuoka M."/>
            <person name="Yagi K."/>
            <person name="Yoshizaki F."/>
            <person name="Wada S."/>
            <person name="Zhang C."/>
            <person name="Hyatt P.D."/>
            <person name="Larimer F."/>
            <person name="Detter C."/>
            <person name="Doggett N."/>
            <person name="Glavina T."/>
            <person name="Hawkins T."/>
            <person name="Richardson P."/>
            <person name="Lucas S."/>
            <person name="Kohara Y."/>
            <person name="Levine M."/>
            <person name="Satoh N."/>
            <person name="Rokhsar D.S."/>
        </authorList>
    </citation>
    <scope>NUCLEOTIDE SEQUENCE [LARGE SCALE GENOMIC DNA]</scope>
</reference>
<feature type="signal peptide" evidence="1">
    <location>
        <begin position="1"/>
        <end position="23"/>
    </location>
</feature>
<keyword evidence="3" id="KW-1185">Reference proteome</keyword>
<protein>
    <submittedName>
        <fullName evidence="2">Uncharacterized protein</fullName>
    </submittedName>
</protein>
<proteinExistence type="predicted"/>
<dbReference type="Proteomes" id="UP000008144">
    <property type="component" value="Chromosome 5"/>
</dbReference>
<sequence>MNKSALLILLLIGLLVLTEPTASEHVFFSRRRRWTRWNQKVVVEDILEAMEQSDMLHT</sequence>
<evidence type="ECO:0000313" key="3">
    <source>
        <dbReference type="Proteomes" id="UP000008144"/>
    </source>
</evidence>